<sequence length="322" mass="35776">MTRQAETGVNESARIVILMAVYNGAAHLADQLESFAVQSDPNWDLIASDDGSKDESPDILARAAERWKHGSSPHQVTVLTGPRQGLVRNFFHLIANLPEGTALAALSDQDDVWFPEKLARARAALATLPEAQPALYCARSMICDANLRAHRVSRLFRRPPSFRNALVQSVGGGNTMVLNRAAIEIVRVAVTEAREAAVHDWWLYQIVTACGGKILRDTDPVLHYRQHGRNAIGANTSARGRIHRMLFIMGRRFSAWNDVNLRALAASRHRFTPEAAEVLDHYAEARRGPLWKRLKALWASGVYRQSRSGTFALFLACLIGRL</sequence>
<dbReference type="AlphaFoldDB" id="A0A6B3RPB4"/>
<keyword evidence="2" id="KW-0808">Transferase</keyword>
<dbReference type="Pfam" id="PF00535">
    <property type="entry name" value="Glycos_transf_2"/>
    <property type="match status" value="1"/>
</dbReference>
<organism evidence="2 3">
    <name type="scientific">Pseudotabrizicola algicola</name>
    <dbReference type="NCBI Taxonomy" id="2709381"/>
    <lineage>
        <taxon>Bacteria</taxon>
        <taxon>Pseudomonadati</taxon>
        <taxon>Pseudomonadota</taxon>
        <taxon>Alphaproteobacteria</taxon>
        <taxon>Rhodobacterales</taxon>
        <taxon>Paracoccaceae</taxon>
        <taxon>Pseudotabrizicola</taxon>
    </lineage>
</organism>
<dbReference type="InterPro" id="IPR001173">
    <property type="entry name" value="Glyco_trans_2-like"/>
</dbReference>
<dbReference type="GO" id="GO:0016758">
    <property type="term" value="F:hexosyltransferase activity"/>
    <property type="evidence" value="ECO:0007669"/>
    <property type="project" value="UniProtKB-ARBA"/>
</dbReference>
<gene>
    <name evidence="2" type="ORF">G3572_10360</name>
</gene>
<evidence type="ECO:0000259" key="1">
    <source>
        <dbReference type="Pfam" id="PF00535"/>
    </source>
</evidence>
<accession>A0A6B3RPB4</accession>
<dbReference type="RefSeq" id="WP_164611485.1">
    <property type="nucleotide sequence ID" value="NZ_JAAIKE010000003.1"/>
</dbReference>
<dbReference type="PANTHER" id="PTHR22916:SF3">
    <property type="entry name" value="UDP-GLCNAC:BETAGAL BETA-1,3-N-ACETYLGLUCOSAMINYLTRANSFERASE-LIKE PROTEIN 1"/>
    <property type="match status" value="1"/>
</dbReference>
<keyword evidence="3" id="KW-1185">Reference proteome</keyword>
<proteinExistence type="predicted"/>
<evidence type="ECO:0000313" key="2">
    <source>
        <dbReference type="EMBL" id="NEX46608.1"/>
    </source>
</evidence>
<dbReference type="SUPFAM" id="SSF53448">
    <property type="entry name" value="Nucleotide-diphospho-sugar transferases"/>
    <property type="match status" value="1"/>
</dbReference>
<dbReference type="Gene3D" id="3.90.550.10">
    <property type="entry name" value="Spore Coat Polysaccharide Biosynthesis Protein SpsA, Chain A"/>
    <property type="match status" value="1"/>
</dbReference>
<name>A0A6B3RPB4_9RHOB</name>
<reference evidence="2 3" key="1">
    <citation type="submission" date="2020-02" db="EMBL/GenBank/DDBJ databases">
        <title>Rhodobacter algicola sp. nov., isolated from microalga culture.</title>
        <authorList>
            <person name="Park C.-Y."/>
        </authorList>
    </citation>
    <scope>NUCLEOTIDE SEQUENCE [LARGE SCALE GENOMIC DNA]</scope>
    <source>
        <strain evidence="2 3">ETT8</strain>
    </source>
</reference>
<dbReference type="Proteomes" id="UP000481421">
    <property type="component" value="Unassembled WGS sequence"/>
</dbReference>
<protein>
    <submittedName>
        <fullName evidence="2">Glycosyltransferase</fullName>
    </submittedName>
</protein>
<dbReference type="InterPro" id="IPR029044">
    <property type="entry name" value="Nucleotide-diphossugar_trans"/>
</dbReference>
<comment type="caution">
    <text evidence="2">The sequence shown here is derived from an EMBL/GenBank/DDBJ whole genome shotgun (WGS) entry which is preliminary data.</text>
</comment>
<evidence type="ECO:0000313" key="3">
    <source>
        <dbReference type="Proteomes" id="UP000481421"/>
    </source>
</evidence>
<dbReference type="PANTHER" id="PTHR22916">
    <property type="entry name" value="GLYCOSYLTRANSFERASE"/>
    <property type="match status" value="1"/>
</dbReference>
<dbReference type="EMBL" id="JAAIKE010000003">
    <property type="protein sequence ID" value="NEX46608.1"/>
    <property type="molecule type" value="Genomic_DNA"/>
</dbReference>
<feature type="domain" description="Glycosyltransferase 2-like" evidence="1">
    <location>
        <begin position="17"/>
        <end position="131"/>
    </location>
</feature>